<evidence type="ECO:0000259" key="2">
    <source>
        <dbReference type="Pfam" id="PF02826"/>
    </source>
</evidence>
<evidence type="ECO:0000313" key="3">
    <source>
        <dbReference type="EMBL" id="MCO4294757.1"/>
    </source>
</evidence>
<dbReference type="InterPro" id="IPR029753">
    <property type="entry name" value="D-isomer_DH_CS"/>
</dbReference>
<dbReference type="EMBL" id="JAMWYS010000061">
    <property type="protein sequence ID" value="MCO4294757.1"/>
    <property type="molecule type" value="Genomic_DNA"/>
</dbReference>
<feature type="domain" description="D-isomer specific 2-hydroxyacid dehydrogenase NAD-binding" evidence="2">
    <location>
        <begin position="105"/>
        <end position="285"/>
    </location>
</feature>
<dbReference type="PANTHER" id="PTHR42938">
    <property type="entry name" value="FORMATE DEHYDROGENASE 1"/>
    <property type="match status" value="1"/>
</dbReference>
<dbReference type="SUPFAM" id="SSF51735">
    <property type="entry name" value="NAD(P)-binding Rossmann-fold domains"/>
    <property type="match status" value="1"/>
</dbReference>
<dbReference type="AlphaFoldDB" id="A0A9X2JDR4"/>
<dbReference type="Pfam" id="PF02826">
    <property type="entry name" value="2-Hacid_dh_C"/>
    <property type="match status" value="1"/>
</dbReference>
<evidence type="ECO:0000256" key="1">
    <source>
        <dbReference type="ARBA" id="ARBA00023002"/>
    </source>
</evidence>
<dbReference type="Gene3D" id="3.40.50.720">
    <property type="entry name" value="NAD(P)-binding Rossmann-like Domain"/>
    <property type="match status" value="2"/>
</dbReference>
<name>A0A9X2JDR4_9SPHI</name>
<dbReference type="SUPFAM" id="SSF52283">
    <property type="entry name" value="Formate/glycerate dehydrogenase catalytic domain-like"/>
    <property type="match status" value="1"/>
</dbReference>
<protein>
    <submittedName>
        <fullName evidence="3">Phosphoglycerate dehydrogenase</fullName>
    </submittedName>
</protein>
<gene>
    <name evidence="3" type="ORF">NF867_17980</name>
</gene>
<organism evidence="3 4">
    <name type="scientific">Solitalea agri</name>
    <dbReference type="NCBI Taxonomy" id="2953739"/>
    <lineage>
        <taxon>Bacteria</taxon>
        <taxon>Pseudomonadati</taxon>
        <taxon>Bacteroidota</taxon>
        <taxon>Sphingobacteriia</taxon>
        <taxon>Sphingobacteriales</taxon>
        <taxon>Sphingobacteriaceae</taxon>
        <taxon>Solitalea</taxon>
    </lineage>
</organism>
<comment type="caution">
    <text evidence="3">The sequence shown here is derived from an EMBL/GenBank/DDBJ whole genome shotgun (WGS) entry which is preliminary data.</text>
</comment>
<proteinExistence type="predicted"/>
<dbReference type="RefSeq" id="WP_252589788.1">
    <property type="nucleotide sequence ID" value="NZ_JAMWYS010000061.1"/>
</dbReference>
<dbReference type="GO" id="GO:0051287">
    <property type="term" value="F:NAD binding"/>
    <property type="evidence" value="ECO:0007669"/>
    <property type="project" value="InterPro"/>
</dbReference>
<dbReference type="PANTHER" id="PTHR42938:SF9">
    <property type="entry name" value="FORMATE DEHYDROGENASE 1"/>
    <property type="match status" value="1"/>
</dbReference>
<dbReference type="InterPro" id="IPR006140">
    <property type="entry name" value="D-isomer_DH_NAD-bd"/>
</dbReference>
<dbReference type="InterPro" id="IPR036291">
    <property type="entry name" value="NAD(P)-bd_dom_sf"/>
</dbReference>
<dbReference type="GO" id="GO:0016616">
    <property type="term" value="F:oxidoreductase activity, acting on the CH-OH group of donors, NAD or NADP as acceptor"/>
    <property type="evidence" value="ECO:0007669"/>
    <property type="project" value="InterPro"/>
</dbReference>
<dbReference type="Proteomes" id="UP001155182">
    <property type="component" value="Unassembled WGS sequence"/>
</dbReference>
<keyword evidence="4" id="KW-1185">Reference proteome</keyword>
<reference evidence="3" key="1">
    <citation type="submission" date="2022-06" db="EMBL/GenBank/DDBJ databases">
        <title>Solitalea sp. MAHUQ-68 isolated from rhizospheric soil.</title>
        <authorList>
            <person name="Huq M.A."/>
        </authorList>
    </citation>
    <scope>NUCLEOTIDE SEQUENCE</scope>
    <source>
        <strain evidence="3">MAHUQ-68</strain>
    </source>
</reference>
<sequence>MHILIVDETHSVLMERLTEKGFICDYQPQITYPQVLGCIHLYDGMVVRTKFRVEKELFDKASKLKFIGRAGAGMDNIDVEYAEKKGVQLFNAPEGNANAVGEHTLGMLLAVMNKFPKGNMEVRESIWDREGNRGWELDGLTVGIIGYGFMGPAFAKKLRGFDVKVLAYDKYKTLFGTEWVTESSLDEIFEQVDVLSLHIPLTDETRFMVNEAFFKKFKKDIWFVNTARGEIVDIQGLLRVLDSGKVKGAGLDVLQKEKFPLGESDKVWFDDLTTRENVLLTPHVGGWSVESYRKISDVLVEKILEHYQ</sequence>
<dbReference type="PROSITE" id="PS00671">
    <property type="entry name" value="D_2_HYDROXYACID_DH_3"/>
    <property type="match status" value="1"/>
</dbReference>
<evidence type="ECO:0000313" key="4">
    <source>
        <dbReference type="Proteomes" id="UP001155182"/>
    </source>
</evidence>
<keyword evidence="1" id="KW-0560">Oxidoreductase</keyword>
<accession>A0A9X2JDR4</accession>